<sequence>MIGNYIADFYCSKAKLIIEVENKSRHSDLGLSYEKWNQRKSELQSNGVLRYSEADIFFNFNGVCKHIESITSERLKELGHEDLISESQKQIPE</sequence>
<evidence type="ECO:0000259" key="1">
    <source>
        <dbReference type="Pfam" id="PF04480"/>
    </source>
</evidence>
<dbReference type="Pfam" id="PF04480">
    <property type="entry name" value="DUF559"/>
    <property type="match status" value="1"/>
</dbReference>
<proteinExistence type="predicted"/>
<dbReference type="EMBL" id="AP019697">
    <property type="protein sequence ID" value="BBK24282.1"/>
    <property type="molecule type" value="Genomic_DNA"/>
</dbReference>
<evidence type="ECO:0000313" key="2">
    <source>
        <dbReference type="EMBL" id="BBK24282.1"/>
    </source>
</evidence>
<dbReference type="Proteomes" id="UP000320585">
    <property type="component" value="Chromosome"/>
</dbReference>
<dbReference type="Gene3D" id="3.40.960.10">
    <property type="entry name" value="VSR Endonuclease"/>
    <property type="match status" value="1"/>
</dbReference>
<feature type="domain" description="DUF559" evidence="1">
    <location>
        <begin position="2"/>
        <end position="68"/>
    </location>
</feature>
<reference evidence="3" key="1">
    <citation type="submission" date="2019-05" db="EMBL/GenBank/DDBJ databases">
        <title>Complete genome sequencing of Dialister sp. strain 5BBH33.</title>
        <authorList>
            <person name="Sakamoto M."/>
            <person name="Murakami T."/>
            <person name="Mori H."/>
        </authorList>
    </citation>
    <scope>NUCLEOTIDE SEQUENCE [LARGE SCALE GENOMIC DNA]</scope>
    <source>
        <strain evidence="3">5BBH33</strain>
    </source>
</reference>
<gene>
    <name evidence="2" type="ORF">Dia5BBH33_02170</name>
</gene>
<accession>A0A8E4BPI6</accession>
<keyword evidence="3" id="KW-1185">Reference proteome</keyword>
<dbReference type="AlphaFoldDB" id="A0A8E4BPI6"/>
<dbReference type="InterPro" id="IPR007569">
    <property type="entry name" value="DUF559"/>
</dbReference>
<dbReference type="KEGG" id="dho:Dia5BBH33_02170"/>
<evidence type="ECO:0000313" key="3">
    <source>
        <dbReference type="Proteomes" id="UP000320585"/>
    </source>
</evidence>
<organism evidence="2 3">
    <name type="scientific">Dialister hominis</name>
    <dbReference type="NCBI Taxonomy" id="2582419"/>
    <lineage>
        <taxon>Bacteria</taxon>
        <taxon>Bacillati</taxon>
        <taxon>Bacillota</taxon>
        <taxon>Negativicutes</taxon>
        <taxon>Veillonellales</taxon>
        <taxon>Veillonellaceae</taxon>
        <taxon>Dialister</taxon>
    </lineage>
</organism>
<protein>
    <recommendedName>
        <fullName evidence="1">DUF559 domain-containing protein</fullName>
    </recommendedName>
</protein>
<name>A0A8E4BPI6_9FIRM</name>